<comment type="subcellular location">
    <subcellularLocation>
        <location evidence="1">Membrane</location>
        <topology evidence="1">Multi-pass membrane protein</topology>
    </subcellularLocation>
</comment>
<keyword evidence="7" id="KW-1185">Reference proteome</keyword>
<reference evidence="6" key="1">
    <citation type="submission" date="2021-02" db="EMBL/GenBank/DDBJ databases">
        <authorList>
            <person name="Dougan E. K."/>
            <person name="Rhodes N."/>
            <person name="Thang M."/>
            <person name="Chan C."/>
        </authorList>
    </citation>
    <scope>NUCLEOTIDE SEQUENCE</scope>
</reference>
<dbReference type="EMBL" id="CAJNDS010000469">
    <property type="protein sequence ID" value="CAE7209154.1"/>
    <property type="molecule type" value="Genomic_DNA"/>
</dbReference>
<feature type="transmembrane region" description="Helical" evidence="5">
    <location>
        <begin position="304"/>
        <end position="325"/>
    </location>
</feature>
<gene>
    <name evidence="6" type="primary">SLC22A6</name>
    <name evidence="6" type="ORF">SNAT2548_LOCUS6884</name>
</gene>
<evidence type="ECO:0000256" key="3">
    <source>
        <dbReference type="ARBA" id="ARBA00022989"/>
    </source>
</evidence>
<evidence type="ECO:0000313" key="6">
    <source>
        <dbReference type="EMBL" id="CAE7209154.1"/>
    </source>
</evidence>
<dbReference type="AlphaFoldDB" id="A0A812JUI9"/>
<keyword evidence="4 5" id="KW-0472">Membrane</keyword>
<evidence type="ECO:0000256" key="1">
    <source>
        <dbReference type="ARBA" id="ARBA00004141"/>
    </source>
</evidence>
<dbReference type="PANTHER" id="PTHR24064">
    <property type="entry name" value="SOLUTE CARRIER FAMILY 22 MEMBER"/>
    <property type="match status" value="1"/>
</dbReference>
<feature type="transmembrane region" description="Helical" evidence="5">
    <location>
        <begin position="280"/>
        <end position="298"/>
    </location>
</feature>
<feature type="transmembrane region" description="Helical" evidence="5">
    <location>
        <begin position="43"/>
        <end position="60"/>
    </location>
</feature>
<accession>A0A812JUI9</accession>
<keyword evidence="3 5" id="KW-1133">Transmembrane helix</keyword>
<name>A0A812JUI9_9DINO</name>
<evidence type="ECO:0000313" key="7">
    <source>
        <dbReference type="Proteomes" id="UP000604046"/>
    </source>
</evidence>
<evidence type="ECO:0000256" key="4">
    <source>
        <dbReference type="ARBA" id="ARBA00023136"/>
    </source>
</evidence>
<organism evidence="6 7">
    <name type="scientific">Symbiodinium natans</name>
    <dbReference type="NCBI Taxonomy" id="878477"/>
    <lineage>
        <taxon>Eukaryota</taxon>
        <taxon>Sar</taxon>
        <taxon>Alveolata</taxon>
        <taxon>Dinophyceae</taxon>
        <taxon>Suessiales</taxon>
        <taxon>Symbiodiniaceae</taxon>
        <taxon>Symbiodinium</taxon>
    </lineage>
</organism>
<keyword evidence="2 5" id="KW-0812">Transmembrane</keyword>
<dbReference type="OrthoDB" id="2261376at2759"/>
<sequence>MRTFLGVGICIGAFQVAWQALPVLIDRKIVQDPALALSEAQVKISETFMFIGWLLGAIALHPLMQRLDLKQVLVLLGVTMLAVSVATVTLPYITMLSMTLLCGVRLLHGMCLNIHGVQYIYMQNCFPGYGPQLCALENTVYAFVSMLMAMSCGTLTLHTDWRVEALMWLGLPLLLGLCTAFPDLGLVVGSLPKALMTPPSYAHSTGLEKAHGMSRSMQKDLVHLAFCFMATVFAYYGLSYSADSLSTNPFLSALLISGSDVFGCMLASRARDLGRNRAQVSGFVVAGVSLIACAMGTVDSVFVISMAMLARGALSLVAVAMYVALADVFPQWCQKTALPSCEIMARVGGCLVPSCGALPVHLSLPLFGSASW</sequence>
<feature type="transmembrane region" description="Helical" evidence="5">
    <location>
        <begin position="72"/>
        <end position="92"/>
    </location>
</feature>
<dbReference type="Gene3D" id="1.20.1250.20">
    <property type="entry name" value="MFS general substrate transporter like domains"/>
    <property type="match status" value="2"/>
</dbReference>
<dbReference type="SUPFAM" id="SSF103473">
    <property type="entry name" value="MFS general substrate transporter"/>
    <property type="match status" value="1"/>
</dbReference>
<comment type="caution">
    <text evidence="6">The sequence shown here is derived from an EMBL/GenBank/DDBJ whole genome shotgun (WGS) entry which is preliminary data.</text>
</comment>
<feature type="transmembrane region" description="Helical" evidence="5">
    <location>
        <begin position="165"/>
        <end position="188"/>
    </location>
</feature>
<dbReference type="GO" id="GO:0016020">
    <property type="term" value="C:membrane"/>
    <property type="evidence" value="ECO:0007669"/>
    <property type="project" value="UniProtKB-SubCell"/>
</dbReference>
<dbReference type="InterPro" id="IPR036259">
    <property type="entry name" value="MFS_trans_sf"/>
</dbReference>
<dbReference type="Proteomes" id="UP000604046">
    <property type="component" value="Unassembled WGS sequence"/>
</dbReference>
<proteinExistence type="predicted"/>
<feature type="transmembrane region" description="Helical" evidence="5">
    <location>
        <begin position="221"/>
        <end position="238"/>
    </location>
</feature>
<evidence type="ECO:0000256" key="2">
    <source>
        <dbReference type="ARBA" id="ARBA00022692"/>
    </source>
</evidence>
<protein>
    <submittedName>
        <fullName evidence="6">SLC22A6 protein</fullName>
    </submittedName>
</protein>
<evidence type="ECO:0000256" key="5">
    <source>
        <dbReference type="SAM" id="Phobius"/>
    </source>
</evidence>
<feature type="transmembrane region" description="Helical" evidence="5">
    <location>
        <begin position="250"/>
        <end position="268"/>
    </location>
</feature>